<protein>
    <submittedName>
        <fullName evidence="1">Uncharacterized protein</fullName>
    </submittedName>
</protein>
<reference evidence="1" key="1">
    <citation type="submission" date="2020-09" db="EMBL/GenBank/DDBJ databases">
        <title>Draft Genome Sequence of Paenibacillus sp. WST5.</title>
        <authorList>
            <person name="Bao Z."/>
        </authorList>
    </citation>
    <scope>NUCLEOTIDE SEQUENCE</scope>
    <source>
        <strain evidence="1">WST5</strain>
    </source>
</reference>
<keyword evidence="2" id="KW-1185">Reference proteome</keyword>
<comment type="caution">
    <text evidence="1">The sequence shown here is derived from an EMBL/GenBank/DDBJ whole genome shotgun (WGS) entry which is preliminary data.</text>
</comment>
<gene>
    <name evidence="1" type="ORF">ICC18_27175</name>
</gene>
<accession>A0A926KUW8</accession>
<dbReference type="PROSITE" id="PS51257">
    <property type="entry name" value="PROKAR_LIPOPROTEIN"/>
    <property type="match status" value="1"/>
</dbReference>
<name>A0A926KUW8_9BACL</name>
<dbReference type="RefSeq" id="WP_188177534.1">
    <property type="nucleotide sequence ID" value="NZ_JACVVD010000012.1"/>
</dbReference>
<evidence type="ECO:0000313" key="1">
    <source>
        <dbReference type="EMBL" id="MBD0383763.1"/>
    </source>
</evidence>
<dbReference type="AlphaFoldDB" id="A0A926KUW8"/>
<dbReference type="EMBL" id="JACVVD010000012">
    <property type="protein sequence ID" value="MBD0383763.1"/>
    <property type="molecule type" value="Genomic_DNA"/>
</dbReference>
<evidence type="ECO:0000313" key="2">
    <source>
        <dbReference type="Proteomes" id="UP000650466"/>
    </source>
</evidence>
<sequence>MGIKGRVFNSLLMGFFVIVILSGCNSSKYGEFIEDLKPQHSNYKLHLFYHNGDTPRNEMDEVQSFIHSNQVILDNVTEMNGHPYNEQLSKNLKKLDIRTYPMYVLMNKDGFVYKSPYLSEIKAFIKKELKVTES</sequence>
<dbReference type="Proteomes" id="UP000650466">
    <property type="component" value="Unassembled WGS sequence"/>
</dbReference>
<proteinExistence type="predicted"/>
<organism evidence="1 2">
    <name type="scientific">Paenibacillus sedimenti</name>
    <dbReference type="NCBI Taxonomy" id="2770274"/>
    <lineage>
        <taxon>Bacteria</taxon>
        <taxon>Bacillati</taxon>
        <taxon>Bacillota</taxon>
        <taxon>Bacilli</taxon>
        <taxon>Bacillales</taxon>
        <taxon>Paenibacillaceae</taxon>
        <taxon>Paenibacillus</taxon>
    </lineage>
</organism>